<protein>
    <submittedName>
        <fullName evidence="1">Uncharacterized protein</fullName>
    </submittedName>
</protein>
<name>A0A6V8NR94_9ACTN</name>
<reference evidence="1 2" key="1">
    <citation type="journal article" date="2020" name="Front. Microbiol.">
        <title>Single-cell genomics of novel Actinobacteria with the Wood-Ljungdahl pathway discovered in a serpentinizing system.</title>
        <authorList>
            <person name="Merino N."/>
            <person name="Kawai M."/>
            <person name="Boyd E.S."/>
            <person name="Colman D.R."/>
            <person name="McGlynn S.E."/>
            <person name="Nealson K.H."/>
            <person name="Kurokawa K."/>
            <person name="Hongoh Y."/>
        </authorList>
    </citation>
    <scope>NUCLEOTIDE SEQUENCE [LARGE SCALE GENOMIC DNA]</scope>
    <source>
        <strain evidence="1 2">S09_30</strain>
    </source>
</reference>
<dbReference type="Proteomes" id="UP000585609">
    <property type="component" value="Unassembled WGS sequence"/>
</dbReference>
<comment type="caution">
    <text evidence="1">The sequence shown here is derived from an EMBL/GenBank/DDBJ whole genome shotgun (WGS) entry which is preliminary data.</text>
</comment>
<proteinExistence type="predicted"/>
<evidence type="ECO:0000313" key="1">
    <source>
        <dbReference type="EMBL" id="GFP22795.1"/>
    </source>
</evidence>
<dbReference type="AlphaFoldDB" id="A0A6V8NR94"/>
<sequence length="93" mass="10635">MVNLEEGVRKVFYKTFSLADNGQLEEFRPRTDVEALLSLRNRTAQIEHDKTLAFPQALKNRISSIITDEEARLRAKFDRVLSVNSQIVGLMAN</sequence>
<dbReference type="EMBL" id="BLRW01000018">
    <property type="protein sequence ID" value="GFP22795.1"/>
    <property type="molecule type" value="Genomic_DNA"/>
</dbReference>
<evidence type="ECO:0000313" key="2">
    <source>
        <dbReference type="Proteomes" id="UP000585609"/>
    </source>
</evidence>
<gene>
    <name evidence="1" type="ORF">HKBW3S09_00262</name>
</gene>
<accession>A0A6V8NR94</accession>
<organism evidence="1 2">
    <name type="scientific">Candidatus Hakubella thermalkaliphila</name>
    <dbReference type="NCBI Taxonomy" id="2754717"/>
    <lineage>
        <taxon>Bacteria</taxon>
        <taxon>Bacillati</taxon>
        <taxon>Actinomycetota</taxon>
        <taxon>Actinomycetota incertae sedis</taxon>
        <taxon>Candidatus Hakubellales</taxon>
        <taxon>Candidatus Hakubellaceae</taxon>
        <taxon>Candidatus Hakubella</taxon>
    </lineage>
</organism>